<evidence type="ECO:0000259" key="2">
    <source>
        <dbReference type="Pfam" id="PF07158"/>
    </source>
</evidence>
<proteinExistence type="predicted"/>
<keyword evidence="1" id="KW-0472">Membrane</keyword>
<name>A0ABX8FXM8_9ACTN</name>
<feature type="transmembrane region" description="Helical" evidence="1">
    <location>
        <begin position="277"/>
        <end position="295"/>
    </location>
</feature>
<dbReference type="Pfam" id="PF07158">
    <property type="entry name" value="MatC_N"/>
    <property type="match status" value="1"/>
</dbReference>
<evidence type="ECO:0000256" key="1">
    <source>
        <dbReference type="SAM" id="Phobius"/>
    </source>
</evidence>
<dbReference type="Proteomes" id="UP000679629">
    <property type="component" value="Chromosome"/>
</dbReference>
<feature type="domain" description="Dicarboxylate carrier MatC N-terminal" evidence="2">
    <location>
        <begin position="1"/>
        <end position="149"/>
    </location>
</feature>
<feature type="transmembrane region" description="Helical" evidence="1">
    <location>
        <begin position="398"/>
        <end position="422"/>
    </location>
</feature>
<keyword evidence="4" id="KW-1185">Reference proteome</keyword>
<feature type="transmembrane region" description="Helical" evidence="1">
    <location>
        <begin position="176"/>
        <end position="202"/>
    </location>
</feature>
<feature type="transmembrane region" description="Helical" evidence="1">
    <location>
        <begin position="91"/>
        <end position="124"/>
    </location>
</feature>
<dbReference type="InterPro" id="IPR009827">
    <property type="entry name" value="MatC_N"/>
</dbReference>
<feature type="transmembrane region" description="Helical" evidence="1">
    <location>
        <begin position="144"/>
        <end position="164"/>
    </location>
</feature>
<dbReference type="InterPro" id="IPR030676">
    <property type="entry name" value="CitT-rel"/>
</dbReference>
<gene>
    <name evidence="3" type="ORF">KJK29_26410</name>
</gene>
<dbReference type="EMBL" id="CP075896">
    <property type="protein sequence ID" value="QWB25807.1"/>
    <property type="molecule type" value="Genomic_DNA"/>
</dbReference>
<reference evidence="4" key="1">
    <citation type="submission" date="2021-05" db="EMBL/GenBank/DDBJ databases">
        <title>Direct Submission.</title>
        <authorList>
            <person name="Li K."/>
            <person name="Gao J."/>
        </authorList>
    </citation>
    <scope>NUCLEOTIDE SEQUENCE [LARGE SCALE GENOMIC DNA]</scope>
    <source>
        <strain evidence="4">MG62</strain>
    </source>
</reference>
<sequence length="423" mass="42995">MSPELISILVLVVVFVIATTRSVNMGALAFAAAFGVGGLVADLDADGIFAGFPGDLFVVLVGVTYLFAIARANGTTDWLVHAAVRLVRGRVALIPWVMFALTGALTAIGAVSPAAVAIVAPIALSFATRYGISPLLMGAMVVHGAQAGGFSPISIYGSIVNGLVARENLPGNELVLFLASLAANVVIAGVVFVVCGGLKLWAQGAVDDGGSPAPDTPTLSPEETTLTPPRIATLTSLLALVIAVLVFDLDAGLTAITLAVILSTAWPEDSRKATTQIAWPTVLLICGVLTYVGVLEEMGTITWAGEGVGGIGIPLLAALLLCYIGALVSAFASSVGIMGALIPLAVPFLQQGEIGAIGMVAALAVSATVVDVSPFSTNGALVLAAAPDVDRERFFRQLMVYGGVVVAVVPAAAWLVMVVPGWG</sequence>
<feature type="transmembrane region" description="Helical" evidence="1">
    <location>
        <begin position="356"/>
        <end position="386"/>
    </location>
</feature>
<feature type="transmembrane region" description="Helical" evidence="1">
    <location>
        <begin position="237"/>
        <end position="265"/>
    </location>
</feature>
<dbReference type="PANTHER" id="PTHR42826">
    <property type="entry name" value="DICARBOXYLATE TRANSPORTER 2.1, CHLOROPLASTIC"/>
    <property type="match status" value="1"/>
</dbReference>
<keyword evidence="1" id="KW-0812">Transmembrane</keyword>
<dbReference type="RefSeq" id="WP_215121616.1">
    <property type="nucleotide sequence ID" value="NZ_CP075896.1"/>
</dbReference>
<feature type="transmembrane region" description="Helical" evidence="1">
    <location>
        <begin position="301"/>
        <end position="323"/>
    </location>
</feature>
<evidence type="ECO:0000313" key="4">
    <source>
        <dbReference type="Proteomes" id="UP000679629"/>
    </source>
</evidence>
<organism evidence="3 4">
    <name type="scientific">Streptomyces koelreuteriae</name>
    <dbReference type="NCBI Taxonomy" id="2838015"/>
    <lineage>
        <taxon>Bacteria</taxon>
        <taxon>Bacillati</taxon>
        <taxon>Actinomycetota</taxon>
        <taxon>Actinomycetes</taxon>
        <taxon>Kitasatosporales</taxon>
        <taxon>Streptomycetaceae</taxon>
        <taxon>Streptomyces</taxon>
    </lineage>
</organism>
<evidence type="ECO:0000313" key="3">
    <source>
        <dbReference type="EMBL" id="QWB25807.1"/>
    </source>
</evidence>
<feature type="transmembrane region" description="Helical" evidence="1">
    <location>
        <begin position="47"/>
        <end position="70"/>
    </location>
</feature>
<keyword evidence="1" id="KW-1133">Transmembrane helix</keyword>
<protein>
    <recommendedName>
        <fullName evidence="2">Dicarboxylate carrier MatC N-terminal domain-containing protein</fullName>
    </recommendedName>
</protein>
<accession>A0ABX8FXM8</accession>